<organism evidence="2 3">
    <name type="scientific">Solirubrobacter ginsenosidimutans</name>
    <dbReference type="NCBI Taxonomy" id="490573"/>
    <lineage>
        <taxon>Bacteria</taxon>
        <taxon>Bacillati</taxon>
        <taxon>Actinomycetota</taxon>
        <taxon>Thermoleophilia</taxon>
        <taxon>Solirubrobacterales</taxon>
        <taxon>Solirubrobacteraceae</taxon>
        <taxon>Solirubrobacter</taxon>
    </lineage>
</organism>
<evidence type="ECO:0000313" key="2">
    <source>
        <dbReference type="EMBL" id="MDA0162266.1"/>
    </source>
</evidence>
<evidence type="ECO:0000256" key="1">
    <source>
        <dbReference type="SAM" id="SignalP"/>
    </source>
</evidence>
<dbReference type="RefSeq" id="WP_270041501.1">
    <property type="nucleotide sequence ID" value="NZ_JAPDOD010000017.1"/>
</dbReference>
<keyword evidence="3" id="KW-1185">Reference proteome</keyword>
<name>A0A9X3MUP5_9ACTN</name>
<gene>
    <name evidence="2" type="ORF">OM076_18480</name>
</gene>
<dbReference type="InterPro" id="IPR017549">
    <property type="entry name" value="APMV_L690"/>
</dbReference>
<dbReference type="NCBIfam" id="TIGR03118">
    <property type="entry name" value="PEPCTERM_chp_1"/>
    <property type="match status" value="1"/>
</dbReference>
<dbReference type="Proteomes" id="UP001149140">
    <property type="component" value="Unassembled WGS sequence"/>
</dbReference>
<feature type="signal peptide" evidence="1">
    <location>
        <begin position="1"/>
        <end position="29"/>
    </location>
</feature>
<evidence type="ECO:0000313" key="3">
    <source>
        <dbReference type="Proteomes" id="UP001149140"/>
    </source>
</evidence>
<reference evidence="2" key="1">
    <citation type="submission" date="2022-10" db="EMBL/GenBank/DDBJ databases">
        <title>The WGS of Solirubrobacter ginsenosidimutans DSM 21036.</title>
        <authorList>
            <person name="Jiang Z."/>
        </authorList>
    </citation>
    <scope>NUCLEOTIDE SEQUENCE</scope>
    <source>
        <strain evidence="2">DSM 21036</strain>
    </source>
</reference>
<proteinExistence type="predicted"/>
<protein>
    <submittedName>
        <fullName evidence="2">TIGR03118 family protein</fullName>
    </submittedName>
</protein>
<dbReference type="SUPFAM" id="SSF50969">
    <property type="entry name" value="YVTN repeat-like/Quinoprotein amine dehydrogenase"/>
    <property type="match status" value="1"/>
</dbReference>
<sequence length="500" mass="50520">MQARVARKVIITAALASVGFAGAGSAAQAAPSDQYVVRNLVSSSAAVPADRIDTNVKNPWGLVSSPTSPWWPANNATDTSTIIPATGAVNNTVVQVVGKPTGIVWNGTAGAFPITGGQSNFIFNTMSGAVSGWRAGAASEVHVPSATAPAHNAFYTGLALAVTPTGPRLYSTDFRNGNVDVVDSQWAAVTLPADAFKDPSLPATYAPYGIQTVGSRIFVTYAEKASATDELPGAGKGYVNAYDFNGKLLARVASTGVLNAPWGVAMADPNFGAYGGDLLIGNFGDGRINAFKENADGTWTPDGGLKNLDGTPISISGLWAIQFGSGAANNGQRNHLYFTAGPFGETQGLFGRIIPNPGQAGGTVPATLSLTLGTPASFGAFTPGVAKDYTASTTATVISSAGDAALSVSDPSTTNTGKLVNGTFTLAQPVSATATSAVGTAAAGGPVGGSAAPTSLLTYAGPTSNDAVTVNFKQSIGVNEALRTGSYSKTFTFTLSTTTP</sequence>
<accession>A0A9X3MUP5</accession>
<dbReference type="EMBL" id="JAPDOD010000017">
    <property type="protein sequence ID" value="MDA0162266.1"/>
    <property type="molecule type" value="Genomic_DNA"/>
</dbReference>
<keyword evidence="1" id="KW-0732">Signal</keyword>
<feature type="chain" id="PRO_5040849428" evidence="1">
    <location>
        <begin position="30"/>
        <end position="500"/>
    </location>
</feature>
<dbReference type="AlphaFoldDB" id="A0A9X3MUP5"/>
<dbReference type="InterPro" id="IPR011044">
    <property type="entry name" value="Quino_amine_DH_bsu"/>
</dbReference>
<comment type="caution">
    <text evidence="2">The sequence shown here is derived from an EMBL/GenBank/DDBJ whole genome shotgun (WGS) entry which is preliminary data.</text>
</comment>